<keyword evidence="1" id="KW-0614">Plasmid</keyword>
<proteinExistence type="predicted"/>
<sequence>MHTITKEMVIEGLEKNVIKIVDGDLDHGCSGVVCQIGDNQFYYNPYLDDGEVTAESYLKVIDKEILVHEIFTQLDREMRIEFPEEYEYYYFYLDEALGYAYNRN</sequence>
<dbReference type="Proteomes" id="UP000001299">
    <property type="component" value="Plasmid pCY360"/>
</dbReference>
<organism evidence="1 2">
    <name type="scientific">Butyrivibrio proteoclasticus (strain ATCC 51982 / DSM 14932 / B316)</name>
    <name type="common">Clostridium proteoclasticum</name>
    <dbReference type="NCBI Taxonomy" id="515622"/>
    <lineage>
        <taxon>Bacteria</taxon>
        <taxon>Bacillati</taxon>
        <taxon>Bacillota</taxon>
        <taxon>Clostridia</taxon>
        <taxon>Lachnospirales</taxon>
        <taxon>Lachnospiraceae</taxon>
        <taxon>Butyrivibrio</taxon>
    </lineage>
</organism>
<dbReference type="HOGENOM" id="CLU_2244938_0_0_9"/>
<dbReference type="AlphaFoldDB" id="E0S3W2"/>
<name>E0S3W2_BUTPB</name>
<protein>
    <submittedName>
        <fullName evidence="1">Uncharacterized protein</fullName>
    </submittedName>
</protein>
<accession>E0S3W2</accession>
<geneLocation type="plasmid" evidence="1 2">
    <name>pCY360</name>
</geneLocation>
<keyword evidence="2" id="KW-1185">Reference proteome</keyword>
<evidence type="ECO:0000313" key="1">
    <source>
        <dbReference type="EMBL" id="ADL36094.1"/>
    </source>
</evidence>
<reference evidence="1 2" key="1">
    <citation type="journal article" date="2010" name="PLoS ONE">
        <title>The glycobiome of the rumen bacterium Butyrivibrio proteoclasticus B316(T) highlights adaptation to a polysaccharide-rich environment.</title>
        <authorList>
            <person name="Kelly W.J."/>
            <person name="Leahy S.C."/>
            <person name="Altermann E."/>
            <person name="Yeoman C.J."/>
            <person name="Dunne J.C."/>
            <person name="Kong Z."/>
            <person name="Pacheco D.M."/>
            <person name="Li D."/>
            <person name="Noel S.J."/>
            <person name="Moon C.D."/>
            <person name="Cookson A.L."/>
            <person name="Attwood G.T."/>
        </authorList>
    </citation>
    <scope>NUCLEOTIDE SEQUENCE [LARGE SCALE GENOMIC DNA]</scope>
    <source>
        <strain evidence="2">ATCC 51982 / DSM 14932 / B316</strain>
        <plasmid evidence="2">Plasmid pCY360</plasmid>
    </source>
</reference>
<gene>
    <name evidence="1" type="ordered locus">bpr_II156</name>
</gene>
<dbReference type="EMBL" id="CP001812">
    <property type="protein sequence ID" value="ADL36094.1"/>
    <property type="molecule type" value="Genomic_DNA"/>
</dbReference>
<dbReference type="KEGG" id="bpb:bpr_II156"/>
<dbReference type="RefSeq" id="WP_013282743.1">
    <property type="nucleotide sequence ID" value="NC_014389.1"/>
</dbReference>
<evidence type="ECO:0000313" key="2">
    <source>
        <dbReference type="Proteomes" id="UP000001299"/>
    </source>
</evidence>